<dbReference type="Proteomes" id="UP000249915">
    <property type="component" value="Unassembled WGS sequence"/>
</dbReference>
<proteinExistence type="predicted"/>
<name>A0A2V4BBE3_9PSEU</name>
<dbReference type="InterPro" id="IPR049975">
    <property type="entry name" value="SAV_915-like_dom"/>
</dbReference>
<organism evidence="1 2">
    <name type="scientific">Prauserella muralis</name>
    <dbReference type="NCBI Taxonomy" id="588067"/>
    <lineage>
        <taxon>Bacteria</taxon>
        <taxon>Bacillati</taxon>
        <taxon>Actinomycetota</taxon>
        <taxon>Actinomycetes</taxon>
        <taxon>Pseudonocardiales</taxon>
        <taxon>Pseudonocardiaceae</taxon>
        <taxon>Prauserella</taxon>
    </lineage>
</organism>
<accession>A0A2V4BBE3</accession>
<sequence length="226" mass="24812">MADNLDRESGAEPELKPFDRRALATLDVIADLEVDRLYVLTKPEGSLEFYKSVRNELILWAYTRITNLVVSCGDAQPCVRATCAEVVELGRALDDALLVALDAWHPEGSRYPAPEPSEMEPMEHIKLAGDDMAATGMVWIPTRPVRAGDRHVDAELYCRKPGQPLLLAYSSLPALQAGCGPYQAAAAIDVAQIDEVAFEAGAARVVFDMPLAEDARHPEPVQDWTR</sequence>
<dbReference type="RefSeq" id="WP_112280411.1">
    <property type="nucleotide sequence ID" value="NZ_MASW01000001.1"/>
</dbReference>
<comment type="caution">
    <text evidence="1">The sequence shown here is derived from an EMBL/GenBank/DDBJ whole genome shotgun (WGS) entry which is preliminary data.</text>
</comment>
<protein>
    <submittedName>
        <fullName evidence="1">Uncharacterized protein</fullName>
    </submittedName>
</protein>
<dbReference type="OrthoDB" id="3611885at2"/>
<keyword evidence="2" id="KW-1185">Reference proteome</keyword>
<dbReference type="AlphaFoldDB" id="A0A2V4BBE3"/>
<dbReference type="EMBL" id="MASW01000001">
    <property type="protein sequence ID" value="PXY32381.1"/>
    <property type="molecule type" value="Genomic_DNA"/>
</dbReference>
<reference evidence="1 2" key="1">
    <citation type="submission" date="2016-07" db="EMBL/GenBank/DDBJ databases">
        <title>Draft genome sequence of Prauserella muralis DSM 45305, isolated from a mould-covered wall in an indoor environment.</title>
        <authorList>
            <person name="Ruckert C."/>
            <person name="Albersmeier A."/>
            <person name="Jiang C.-L."/>
            <person name="Jiang Y."/>
            <person name="Kalinowski J."/>
            <person name="Schneider O."/>
            <person name="Winkler A."/>
            <person name="Zotchev S.B."/>
        </authorList>
    </citation>
    <scope>NUCLEOTIDE SEQUENCE [LARGE SCALE GENOMIC DNA]</scope>
    <source>
        <strain evidence="1 2">DSM 45305</strain>
    </source>
</reference>
<evidence type="ECO:0000313" key="1">
    <source>
        <dbReference type="EMBL" id="PXY32381.1"/>
    </source>
</evidence>
<gene>
    <name evidence="1" type="ORF">BAY60_08935</name>
</gene>
<evidence type="ECO:0000313" key="2">
    <source>
        <dbReference type="Proteomes" id="UP000249915"/>
    </source>
</evidence>
<dbReference type="NCBIfam" id="NF042914">
    <property type="entry name" value="SAV915_dom"/>
    <property type="match status" value="1"/>
</dbReference>